<dbReference type="InterPro" id="IPR013525">
    <property type="entry name" value="ABC2_TM"/>
</dbReference>
<keyword evidence="2 5" id="KW-0812">Transmembrane</keyword>
<dbReference type="EMBL" id="BSCI01000009">
    <property type="protein sequence ID" value="GLG87239.1"/>
    <property type="molecule type" value="Genomic_DNA"/>
</dbReference>
<sequence>MWRVIFSTYKKNRIGIIRAVPWSFMVSRIVTGITQIVFPYFIYYYFMNGNMNKEFGAYAEGADYMTYVVLGSALNVLAVSVLMNIGRALITELREGTLEVLLLSPAPRKNYFVGCLLEQTTRALIEFGTVLVIGALLGANLRYFFSFQTIIVVLLAVLSFFCMGITLSSVMLYTRDTYLTQNTLFVIMSLVCGITFPIQYLPEWVQRAAQIFPLTPAVALFRNVAIGHQNLAENYLQILQVLVLSFVYLVIGAAWYISMERNLVENIFG</sequence>
<comment type="subcellular location">
    <subcellularLocation>
        <location evidence="5">Cell membrane</location>
        <topology evidence="5">Multi-pass membrane protein</topology>
    </subcellularLocation>
    <subcellularLocation>
        <location evidence="1">Membrane</location>
        <topology evidence="1">Multi-pass membrane protein</topology>
    </subcellularLocation>
</comment>
<keyword evidence="4 5" id="KW-0472">Membrane</keyword>
<feature type="transmembrane region" description="Helical" evidence="5">
    <location>
        <begin position="238"/>
        <end position="257"/>
    </location>
</feature>
<dbReference type="InterPro" id="IPR047817">
    <property type="entry name" value="ABC2_TM_bact-type"/>
</dbReference>
<name>A0AA37VHN1_9FIRM</name>
<keyword evidence="3 5" id="KW-1133">Transmembrane helix</keyword>
<feature type="transmembrane region" description="Helical" evidence="5">
    <location>
        <begin position="150"/>
        <end position="172"/>
    </location>
</feature>
<comment type="similarity">
    <text evidence="5">Belongs to the ABC-2 integral membrane protein family.</text>
</comment>
<feature type="domain" description="ABC transmembrane type-2" evidence="6">
    <location>
        <begin position="27"/>
        <end position="259"/>
    </location>
</feature>
<proteinExistence type="inferred from homology"/>
<feature type="transmembrane region" description="Helical" evidence="5">
    <location>
        <begin position="64"/>
        <end position="85"/>
    </location>
</feature>
<dbReference type="PROSITE" id="PS51012">
    <property type="entry name" value="ABC_TM2"/>
    <property type="match status" value="1"/>
</dbReference>
<dbReference type="PIRSF" id="PIRSF006648">
    <property type="entry name" value="DrrB"/>
    <property type="match status" value="1"/>
</dbReference>
<evidence type="ECO:0000256" key="2">
    <source>
        <dbReference type="ARBA" id="ARBA00022692"/>
    </source>
</evidence>
<feature type="transmembrane region" description="Helical" evidence="5">
    <location>
        <begin position="124"/>
        <end position="144"/>
    </location>
</feature>
<dbReference type="Proteomes" id="UP001145109">
    <property type="component" value="Unassembled WGS sequence"/>
</dbReference>
<evidence type="ECO:0000313" key="8">
    <source>
        <dbReference type="Proteomes" id="UP001145109"/>
    </source>
</evidence>
<evidence type="ECO:0000256" key="5">
    <source>
        <dbReference type="RuleBase" id="RU361157"/>
    </source>
</evidence>
<reference evidence="7" key="1">
    <citation type="submission" date="2022-09" db="EMBL/GenBank/DDBJ databases">
        <title>Draft genome sequence of Coprococcus comes strain 31264.</title>
        <authorList>
            <person name="Atsushi H."/>
            <person name="Moriya O."/>
            <person name="Mitsuo S."/>
        </authorList>
    </citation>
    <scope>NUCLEOTIDE SEQUENCE</scope>
    <source>
        <strain evidence="7">JCM 31264</strain>
    </source>
</reference>
<evidence type="ECO:0000313" key="7">
    <source>
        <dbReference type="EMBL" id="GLG87239.1"/>
    </source>
</evidence>
<dbReference type="InterPro" id="IPR051784">
    <property type="entry name" value="Nod_factor_ABC_transporter"/>
</dbReference>
<protein>
    <recommendedName>
        <fullName evidence="5">Transport permease protein</fullName>
    </recommendedName>
</protein>
<feature type="transmembrane region" description="Helical" evidence="5">
    <location>
        <begin position="20"/>
        <end position="44"/>
    </location>
</feature>
<comment type="caution">
    <text evidence="7">The sequence shown here is derived from an EMBL/GenBank/DDBJ whole genome shotgun (WGS) entry which is preliminary data.</text>
</comment>
<feature type="transmembrane region" description="Helical" evidence="5">
    <location>
        <begin position="184"/>
        <end position="202"/>
    </location>
</feature>
<accession>A0AA37VHN1</accession>
<dbReference type="Pfam" id="PF01061">
    <property type="entry name" value="ABC2_membrane"/>
    <property type="match status" value="1"/>
</dbReference>
<dbReference type="AlphaFoldDB" id="A0AA37VHN1"/>
<gene>
    <name evidence="7" type="ORF">comes_17840</name>
</gene>
<dbReference type="InterPro" id="IPR000412">
    <property type="entry name" value="ABC_2_transport"/>
</dbReference>
<keyword evidence="5" id="KW-0813">Transport</keyword>
<dbReference type="PRINTS" id="PR00164">
    <property type="entry name" value="ABC2TRNSPORT"/>
</dbReference>
<evidence type="ECO:0000259" key="6">
    <source>
        <dbReference type="PROSITE" id="PS51012"/>
    </source>
</evidence>
<dbReference type="GO" id="GO:0140359">
    <property type="term" value="F:ABC-type transporter activity"/>
    <property type="evidence" value="ECO:0007669"/>
    <property type="project" value="InterPro"/>
</dbReference>
<dbReference type="PANTHER" id="PTHR43229">
    <property type="entry name" value="NODULATION PROTEIN J"/>
    <property type="match status" value="1"/>
</dbReference>
<evidence type="ECO:0000256" key="3">
    <source>
        <dbReference type="ARBA" id="ARBA00022989"/>
    </source>
</evidence>
<dbReference type="PANTHER" id="PTHR43229:SF2">
    <property type="entry name" value="NODULATION PROTEIN J"/>
    <property type="match status" value="1"/>
</dbReference>
<dbReference type="GO" id="GO:0043190">
    <property type="term" value="C:ATP-binding cassette (ABC) transporter complex"/>
    <property type="evidence" value="ECO:0007669"/>
    <property type="project" value="InterPro"/>
</dbReference>
<dbReference type="RefSeq" id="WP_055248484.1">
    <property type="nucleotide sequence ID" value="NZ_BSCI01000009.1"/>
</dbReference>
<reference evidence="7" key="2">
    <citation type="submission" date="2022-11" db="EMBL/GenBank/DDBJ databases">
        <title>Draft genome sequence of Coprococcus comes strain 31264.</title>
        <authorList>
            <person name="Hisatomi A."/>
            <person name="Ohkuma M."/>
            <person name="Sakamoto M."/>
        </authorList>
    </citation>
    <scope>NUCLEOTIDE SEQUENCE</scope>
    <source>
        <strain evidence="7">JCM 31264</strain>
    </source>
</reference>
<organism evidence="7 8">
    <name type="scientific">Coprococcus comes</name>
    <dbReference type="NCBI Taxonomy" id="410072"/>
    <lineage>
        <taxon>Bacteria</taxon>
        <taxon>Bacillati</taxon>
        <taxon>Bacillota</taxon>
        <taxon>Clostridia</taxon>
        <taxon>Lachnospirales</taxon>
        <taxon>Lachnospiraceae</taxon>
        <taxon>Coprococcus</taxon>
    </lineage>
</organism>
<evidence type="ECO:0000256" key="4">
    <source>
        <dbReference type="ARBA" id="ARBA00023136"/>
    </source>
</evidence>
<keyword evidence="5" id="KW-1003">Cell membrane</keyword>
<evidence type="ECO:0000256" key="1">
    <source>
        <dbReference type="ARBA" id="ARBA00004141"/>
    </source>
</evidence>